<accession>A0A154P9D2</accession>
<protein>
    <submittedName>
        <fullName evidence="2">Uncharacterized protein</fullName>
    </submittedName>
</protein>
<dbReference type="EMBL" id="KQ434850">
    <property type="protein sequence ID" value="KZC08546.1"/>
    <property type="molecule type" value="Genomic_DNA"/>
</dbReference>
<dbReference type="STRING" id="178035.A0A154P9D2"/>
<dbReference type="Proteomes" id="UP000076502">
    <property type="component" value="Unassembled WGS sequence"/>
</dbReference>
<sequence length="172" mass="19371">MGAENDTGRRKKRMEMVARDEEERRGRSGTVEWEKRRGKDLGLKQDDRTHETEGKYKSGIEGDSGASMAEISAGDVLEEPATDLEEDIHGAFCVTRASGWCIIDPSVCGLGKKRCLWLESRKRGTNTRTRMRRNHRSQTDIRNTFASYPAYTVLAPAHLTTLIISNVVCIVR</sequence>
<name>A0A154P9D2_DUFNO</name>
<organism evidence="2 3">
    <name type="scientific">Dufourea novaeangliae</name>
    <name type="common">Sweat bee</name>
    <dbReference type="NCBI Taxonomy" id="178035"/>
    <lineage>
        <taxon>Eukaryota</taxon>
        <taxon>Metazoa</taxon>
        <taxon>Ecdysozoa</taxon>
        <taxon>Arthropoda</taxon>
        <taxon>Hexapoda</taxon>
        <taxon>Insecta</taxon>
        <taxon>Pterygota</taxon>
        <taxon>Neoptera</taxon>
        <taxon>Endopterygota</taxon>
        <taxon>Hymenoptera</taxon>
        <taxon>Apocrita</taxon>
        <taxon>Aculeata</taxon>
        <taxon>Apoidea</taxon>
        <taxon>Anthophila</taxon>
        <taxon>Halictidae</taxon>
        <taxon>Rophitinae</taxon>
        <taxon>Dufourea</taxon>
    </lineage>
</organism>
<reference evidence="2 3" key="1">
    <citation type="submission" date="2015-07" db="EMBL/GenBank/DDBJ databases">
        <title>The genome of Dufourea novaeangliae.</title>
        <authorList>
            <person name="Pan H."/>
            <person name="Kapheim K."/>
        </authorList>
    </citation>
    <scope>NUCLEOTIDE SEQUENCE [LARGE SCALE GENOMIC DNA]</scope>
    <source>
        <strain evidence="2">0120121106</strain>
        <tissue evidence="2">Whole body</tissue>
    </source>
</reference>
<dbReference type="AlphaFoldDB" id="A0A154P9D2"/>
<feature type="compositionally biased region" description="Basic and acidic residues" evidence="1">
    <location>
        <begin position="14"/>
        <end position="60"/>
    </location>
</feature>
<keyword evidence="3" id="KW-1185">Reference proteome</keyword>
<gene>
    <name evidence="2" type="ORF">WN55_10892</name>
</gene>
<evidence type="ECO:0000256" key="1">
    <source>
        <dbReference type="SAM" id="MobiDB-lite"/>
    </source>
</evidence>
<proteinExistence type="predicted"/>
<evidence type="ECO:0000313" key="2">
    <source>
        <dbReference type="EMBL" id="KZC08546.1"/>
    </source>
</evidence>
<feature type="region of interest" description="Disordered" evidence="1">
    <location>
        <begin position="1"/>
        <end position="65"/>
    </location>
</feature>
<evidence type="ECO:0000313" key="3">
    <source>
        <dbReference type="Proteomes" id="UP000076502"/>
    </source>
</evidence>